<proteinExistence type="predicted"/>
<name>A0A8H5B0R4_9AGAR</name>
<protein>
    <recommendedName>
        <fullName evidence="2">B30.2/SPRY domain-containing protein</fullName>
    </recommendedName>
</protein>
<dbReference type="Gene3D" id="2.60.120.920">
    <property type="match status" value="1"/>
</dbReference>
<organism evidence="3 4">
    <name type="scientific">Psilocybe cf. subviscida</name>
    <dbReference type="NCBI Taxonomy" id="2480587"/>
    <lineage>
        <taxon>Eukaryota</taxon>
        <taxon>Fungi</taxon>
        <taxon>Dikarya</taxon>
        <taxon>Basidiomycota</taxon>
        <taxon>Agaricomycotina</taxon>
        <taxon>Agaricomycetes</taxon>
        <taxon>Agaricomycetidae</taxon>
        <taxon>Agaricales</taxon>
        <taxon>Agaricineae</taxon>
        <taxon>Strophariaceae</taxon>
        <taxon>Psilocybe</taxon>
    </lineage>
</organism>
<dbReference type="PANTHER" id="PTHR12864">
    <property type="entry name" value="RAN BINDING PROTEIN 9-RELATED"/>
    <property type="match status" value="1"/>
</dbReference>
<dbReference type="Proteomes" id="UP000567179">
    <property type="component" value="Unassembled WGS sequence"/>
</dbReference>
<dbReference type="InterPro" id="IPR001870">
    <property type="entry name" value="B30.2/SPRY"/>
</dbReference>
<dbReference type="SMART" id="SM00449">
    <property type="entry name" value="SPRY"/>
    <property type="match status" value="1"/>
</dbReference>
<dbReference type="InterPro" id="IPR050618">
    <property type="entry name" value="Ubq-SigPath_Reg"/>
</dbReference>
<accession>A0A8H5B0R4</accession>
<dbReference type="EMBL" id="JAACJJ010000044">
    <property type="protein sequence ID" value="KAF5314388.1"/>
    <property type="molecule type" value="Genomic_DNA"/>
</dbReference>
<dbReference type="InterPro" id="IPR003877">
    <property type="entry name" value="SPRY_dom"/>
</dbReference>
<evidence type="ECO:0000313" key="4">
    <source>
        <dbReference type="Proteomes" id="UP000567179"/>
    </source>
</evidence>
<feature type="region of interest" description="Disordered" evidence="1">
    <location>
        <begin position="19"/>
        <end position="49"/>
    </location>
</feature>
<dbReference type="OrthoDB" id="258495at2759"/>
<dbReference type="Pfam" id="PF00622">
    <property type="entry name" value="SPRY"/>
    <property type="match status" value="1"/>
</dbReference>
<reference evidence="3 4" key="1">
    <citation type="journal article" date="2020" name="ISME J.">
        <title>Uncovering the hidden diversity of litter-decomposition mechanisms in mushroom-forming fungi.</title>
        <authorList>
            <person name="Floudas D."/>
            <person name="Bentzer J."/>
            <person name="Ahren D."/>
            <person name="Johansson T."/>
            <person name="Persson P."/>
            <person name="Tunlid A."/>
        </authorList>
    </citation>
    <scope>NUCLEOTIDE SEQUENCE [LARGE SCALE GENOMIC DNA]</scope>
    <source>
        <strain evidence="3 4">CBS 101986</strain>
    </source>
</reference>
<evidence type="ECO:0000259" key="2">
    <source>
        <dbReference type="PROSITE" id="PS50188"/>
    </source>
</evidence>
<sequence>MPGFLRSLRHKLQEKIEDGLHQGSSSQSHHNAAPPPQWAPAPEASHDYGKWNEAPEEEYAAAENFCREYPVHAPRLLPSNAVDKITAIGCKAWGIEVPISPRFVGTVHNDVKAGPAVVTVVTRPECKDICLLSDLPIIAGLYDIQGKVGVYYEIYVRRMNGIIALGTACRPYPVWRLPGWNRLSAGFHLDDFRKFFEDPDGGRDYADTIGRINPGDTVGCGYEFHTGTLFYTYNGQRLGPAFTGIYMPRHLHDVFAAIGVEGDCEFQVNFGGESFRWLEGNEWSWRVEGHVGRLTGAAGQGDEELPTYRR</sequence>
<evidence type="ECO:0000256" key="1">
    <source>
        <dbReference type="SAM" id="MobiDB-lite"/>
    </source>
</evidence>
<feature type="domain" description="B30.2/SPRY" evidence="2">
    <location>
        <begin position="77"/>
        <end position="275"/>
    </location>
</feature>
<dbReference type="PROSITE" id="PS50188">
    <property type="entry name" value="B302_SPRY"/>
    <property type="match status" value="1"/>
</dbReference>
<gene>
    <name evidence="3" type="ORF">D9619_011797</name>
</gene>
<dbReference type="InterPro" id="IPR043136">
    <property type="entry name" value="B30.2/SPRY_sf"/>
</dbReference>
<evidence type="ECO:0000313" key="3">
    <source>
        <dbReference type="EMBL" id="KAF5314388.1"/>
    </source>
</evidence>
<dbReference type="AlphaFoldDB" id="A0A8H5B0R4"/>
<comment type="caution">
    <text evidence="3">The sequence shown here is derived from an EMBL/GenBank/DDBJ whole genome shotgun (WGS) entry which is preliminary data.</text>
</comment>
<dbReference type="SUPFAM" id="SSF49899">
    <property type="entry name" value="Concanavalin A-like lectins/glucanases"/>
    <property type="match status" value="1"/>
</dbReference>
<dbReference type="InterPro" id="IPR013320">
    <property type="entry name" value="ConA-like_dom_sf"/>
</dbReference>
<feature type="compositionally biased region" description="Low complexity" evidence="1">
    <location>
        <begin position="21"/>
        <end position="32"/>
    </location>
</feature>
<keyword evidence="4" id="KW-1185">Reference proteome</keyword>